<proteinExistence type="predicted"/>
<organism evidence="2 3">
    <name type="scientific">Saltatorellus ferox</name>
    <dbReference type="NCBI Taxonomy" id="2528018"/>
    <lineage>
        <taxon>Bacteria</taxon>
        <taxon>Pseudomonadati</taxon>
        <taxon>Planctomycetota</taxon>
        <taxon>Planctomycetia</taxon>
        <taxon>Planctomycetia incertae sedis</taxon>
        <taxon>Saltatorellus</taxon>
    </lineage>
</organism>
<accession>A0A518ELA2</accession>
<evidence type="ECO:0000313" key="3">
    <source>
        <dbReference type="Proteomes" id="UP000320390"/>
    </source>
</evidence>
<dbReference type="AlphaFoldDB" id="A0A518ELA2"/>
<dbReference type="Proteomes" id="UP000320390">
    <property type="component" value="Chromosome"/>
</dbReference>
<evidence type="ECO:0000256" key="1">
    <source>
        <dbReference type="SAM" id="MobiDB-lite"/>
    </source>
</evidence>
<sequence length="140" mass="15134">MVPFGEGEIGRVRLSEEPDGGSGAPAWPVRIGVAKNRASDCDGQRVDTPLGVPIRWTGASKFGGENRGPTPLPKTCVDYRGYQMSFAEEARSLGLGTALQKRHLEHAETDGVTRNDVGMLASYKERGVDRIERAVIVVLL</sequence>
<name>A0A518ELA2_9BACT</name>
<dbReference type="EMBL" id="CP036434">
    <property type="protein sequence ID" value="QDV04863.1"/>
    <property type="molecule type" value="Genomic_DNA"/>
</dbReference>
<protein>
    <submittedName>
        <fullName evidence="2">Uncharacterized protein</fullName>
    </submittedName>
</protein>
<reference evidence="2 3" key="1">
    <citation type="submission" date="2019-02" db="EMBL/GenBank/DDBJ databases">
        <title>Deep-cultivation of Planctomycetes and their phenomic and genomic characterization uncovers novel biology.</title>
        <authorList>
            <person name="Wiegand S."/>
            <person name="Jogler M."/>
            <person name="Boedeker C."/>
            <person name="Pinto D."/>
            <person name="Vollmers J."/>
            <person name="Rivas-Marin E."/>
            <person name="Kohn T."/>
            <person name="Peeters S.H."/>
            <person name="Heuer A."/>
            <person name="Rast P."/>
            <person name="Oberbeckmann S."/>
            <person name="Bunk B."/>
            <person name="Jeske O."/>
            <person name="Meyerdierks A."/>
            <person name="Storesund J.E."/>
            <person name="Kallscheuer N."/>
            <person name="Luecker S."/>
            <person name="Lage O.M."/>
            <person name="Pohl T."/>
            <person name="Merkel B.J."/>
            <person name="Hornburger P."/>
            <person name="Mueller R.-W."/>
            <person name="Bruemmer F."/>
            <person name="Labrenz M."/>
            <person name="Spormann A.M."/>
            <person name="Op den Camp H."/>
            <person name="Overmann J."/>
            <person name="Amann R."/>
            <person name="Jetten M.S.M."/>
            <person name="Mascher T."/>
            <person name="Medema M.H."/>
            <person name="Devos D.P."/>
            <person name="Kaster A.-K."/>
            <person name="Ovreas L."/>
            <person name="Rohde M."/>
            <person name="Galperin M.Y."/>
            <person name="Jogler C."/>
        </authorList>
    </citation>
    <scope>NUCLEOTIDE SEQUENCE [LARGE SCALE GENOMIC DNA]</scope>
    <source>
        <strain evidence="2 3">Poly30</strain>
    </source>
</reference>
<gene>
    <name evidence="2" type="ORF">Poly30_03570</name>
</gene>
<evidence type="ECO:0000313" key="2">
    <source>
        <dbReference type="EMBL" id="QDV04863.1"/>
    </source>
</evidence>
<keyword evidence="3" id="KW-1185">Reference proteome</keyword>
<feature type="region of interest" description="Disordered" evidence="1">
    <location>
        <begin position="1"/>
        <end position="26"/>
    </location>
</feature>